<feature type="domain" description="Carboxylesterase type B" evidence="4">
    <location>
        <begin position="180"/>
        <end position="689"/>
    </location>
</feature>
<feature type="chain" id="PRO_5040247368" description="Carboxylesterase type B domain-containing protein" evidence="3">
    <location>
        <begin position="24"/>
        <end position="709"/>
    </location>
</feature>
<proteinExistence type="inferred from homology"/>
<name>A0A9P5SE66_9FUNG</name>
<dbReference type="InterPro" id="IPR050309">
    <property type="entry name" value="Type-B_Carboxylest/Lipase"/>
</dbReference>
<dbReference type="SUPFAM" id="SSF53474">
    <property type="entry name" value="alpha/beta-Hydrolases"/>
    <property type="match status" value="1"/>
</dbReference>
<evidence type="ECO:0000313" key="5">
    <source>
        <dbReference type="EMBL" id="KAF9324745.1"/>
    </source>
</evidence>
<dbReference type="PANTHER" id="PTHR11559">
    <property type="entry name" value="CARBOXYLESTERASE"/>
    <property type="match status" value="1"/>
</dbReference>
<dbReference type="Proteomes" id="UP000696485">
    <property type="component" value="Unassembled WGS sequence"/>
</dbReference>
<reference evidence="5" key="1">
    <citation type="journal article" date="2020" name="Fungal Divers.">
        <title>Resolving the Mortierellaceae phylogeny through synthesis of multi-gene phylogenetics and phylogenomics.</title>
        <authorList>
            <person name="Vandepol N."/>
            <person name="Liber J."/>
            <person name="Desiro A."/>
            <person name="Na H."/>
            <person name="Kennedy M."/>
            <person name="Barry K."/>
            <person name="Grigoriev I.V."/>
            <person name="Miller A.N."/>
            <person name="O'Donnell K."/>
            <person name="Stajich J.E."/>
            <person name="Bonito G."/>
        </authorList>
    </citation>
    <scope>NUCLEOTIDE SEQUENCE</scope>
    <source>
        <strain evidence="5">NVP1</strain>
    </source>
</reference>
<keyword evidence="6" id="KW-1185">Reference proteome</keyword>
<evidence type="ECO:0000256" key="3">
    <source>
        <dbReference type="SAM" id="SignalP"/>
    </source>
</evidence>
<dbReference type="Pfam" id="PF00135">
    <property type="entry name" value="COesterase"/>
    <property type="match status" value="1"/>
</dbReference>
<dbReference type="GO" id="GO:0016787">
    <property type="term" value="F:hydrolase activity"/>
    <property type="evidence" value="ECO:0007669"/>
    <property type="project" value="UniProtKB-KW"/>
</dbReference>
<comment type="caution">
    <text evidence="5">The sequence shown here is derived from an EMBL/GenBank/DDBJ whole genome shotgun (WGS) entry which is preliminary data.</text>
</comment>
<evidence type="ECO:0000313" key="6">
    <source>
        <dbReference type="Proteomes" id="UP000696485"/>
    </source>
</evidence>
<organism evidence="5 6">
    <name type="scientific">Podila minutissima</name>
    <dbReference type="NCBI Taxonomy" id="64525"/>
    <lineage>
        <taxon>Eukaryota</taxon>
        <taxon>Fungi</taxon>
        <taxon>Fungi incertae sedis</taxon>
        <taxon>Mucoromycota</taxon>
        <taxon>Mortierellomycotina</taxon>
        <taxon>Mortierellomycetes</taxon>
        <taxon>Mortierellales</taxon>
        <taxon>Mortierellaceae</taxon>
        <taxon>Podila</taxon>
    </lineage>
</organism>
<dbReference type="InterPro" id="IPR019826">
    <property type="entry name" value="Carboxylesterase_B_AS"/>
</dbReference>
<dbReference type="EMBL" id="JAAAUY010001034">
    <property type="protein sequence ID" value="KAF9324745.1"/>
    <property type="molecule type" value="Genomic_DNA"/>
</dbReference>
<dbReference type="InterPro" id="IPR002018">
    <property type="entry name" value="CarbesteraseB"/>
</dbReference>
<dbReference type="Gene3D" id="3.40.50.1820">
    <property type="entry name" value="alpha/beta hydrolase"/>
    <property type="match status" value="1"/>
</dbReference>
<feature type="signal peptide" evidence="3">
    <location>
        <begin position="1"/>
        <end position="23"/>
    </location>
</feature>
<evidence type="ECO:0000259" key="4">
    <source>
        <dbReference type="Pfam" id="PF00135"/>
    </source>
</evidence>
<sequence length="709" mass="77102">MILKHIVAALSVALMTAQVLTEAVPVKAYKRLLLPTAPLASDIGGAHLLLKNDVDSSNPIKNAYLLLSKPRDYYAGINACLSMGDGGYIYIPGSSGASELVSLLNNNPNSQPEVSAYSQFWVYNVAPGIFSSCLAVNKNTGNTDWIPCSTQLPTICFNSVMRRVFLFKDESRQVKVNTPVGTIQGFLGIPYAESPVGNLRFAAPVPKTPFTSVFDGIRYKGICPQTAKSNGVVPAILAYLENGAVETEDCLNLNVYTPSLKGPDQALLPVLLYLHGGGFINNSGSLIVFEPGNVVSRGGVVVVTINYRLGMFGWLENIAAWGNFSAPGNQALRDVILALKWVQTNIASFGGDPKRVTVFGESAGATLIRALLSTPSAFGLYQSVMGESDSHNIPAHTPQSAAQMATFFLQELGCLATDLACARAKPVNDLLEAQLRANVKMLAAEKWTTYALIQRPTADGSLIPADFNVMVKDGTYNKNANIMWGTVHDEAGYFVPQIFLQPVPIDQAASALEYILSANRTAQVMASPYFHIDANDNDAVRNMFTKFGTEYYFLCPLRYLSRAMAKHKPSYNFRFNRGRDLPLVGQNYCSSSTGRVCHAADIQPVFASGAAIPGFSQTGDDARFARQIVDRLTSFAKTGNPNPQAGVPGVESMNPDVTSVNWVPYDDTNPIIELNLESSVSHNAENDSCTWLDDVFLYDFWYQRPKNPR</sequence>
<accession>A0A9P5SE66</accession>
<dbReference type="PROSITE" id="PS00122">
    <property type="entry name" value="CARBOXYLESTERASE_B_1"/>
    <property type="match status" value="1"/>
</dbReference>
<dbReference type="AlphaFoldDB" id="A0A9P5SE66"/>
<dbReference type="InterPro" id="IPR029058">
    <property type="entry name" value="AB_hydrolase_fold"/>
</dbReference>
<evidence type="ECO:0000256" key="2">
    <source>
        <dbReference type="ARBA" id="ARBA00022801"/>
    </source>
</evidence>
<gene>
    <name evidence="5" type="ORF">BG006_000268</name>
</gene>
<protein>
    <recommendedName>
        <fullName evidence="4">Carboxylesterase type B domain-containing protein</fullName>
    </recommendedName>
</protein>
<keyword evidence="2" id="KW-0378">Hydrolase</keyword>
<keyword evidence="3" id="KW-0732">Signal</keyword>
<comment type="similarity">
    <text evidence="1">Belongs to the type-B carboxylesterase/lipase family.</text>
</comment>
<evidence type="ECO:0000256" key="1">
    <source>
        <dbReference type="ARBA" id="ARBA00005964"/>
    </source>
</evidence>